<protein>
    <recommendedName>
        <fullName evidence="4">non-specific serine/threonine protein kinase</fullName>
        <ecNumber evidence="4">2.7.11.1</ecNumber>
    </recommendedName>
</protein>
<evidence type="ECO:0000256" key="7">
    <source>
        <dbReference type="ARBA" id="ARBA00022553"/>
    </source>
</evidence>
<keyword evidence="8" id="KW-0479">Metal-binding</keyword>
<feature type="repeat" description="RCC1" evidence="13">
    <location>
        <begin position="75"/>
        <end position="144"/>
    </location>
</feature>
<dbReference type="AlphaFoldDB" id="A0AAV5W4H8"/>
<evidence type="ECO:0000256" key="2">
    <source>
        <dbReference type="ARBA" id="ARBA00004496"/>
    </source>
</evidence>
<dbReference type="Proteomes" id="UP001432322">
    <property type="component" value="Unassembled WGS sequence"/>
</dbReference>
<evidence type="ECO:0000313" key="16">
    <source>
        <dbReference type="Proteomes" id="UP001432322"/>
    </source>
</evidence>
<comment type="similarity">
    <text evidence="3">Belongs to the protein kinase superfamily. NEK Ser/Thr protein kinase family. NIMA subfamily.</text>
</comment>
<dbReference type="EMBL" id="BTSY01000005">
    <property type="protein sequence ID" value="GMT26722.1"/>
    <property type="molecule type" value="Genomic_DNA"/>
</dbReference>
<organism evidence="15 16">
    <name type="scientific">Pristionchus fissidentatus</name>
    <dbReference type="NCBI Taxonomy" id="1538716"/>
    <lineage>
        <taxon>Eukaryota</taxon>
        <taxon>Metazoa</taxon>
        <taxon>Ecdysozoa</taxon>
        <taxon>Nematoda</taxon>
        <taxon>Chromadorea</taxon>
        <taxon>Rhabditida</taxon>
        <taxon>Rhabditina</taxon>
        <taxon>Diplogasteromorpha</taxon>
        <taxon>Diplogasteroidea</taxon>
        <taxon>Neodiplogasteridae</taxon>
        <taxon>Pristionchus</taxon>
    </lineage>
</organism>
<evidence type="ECO:0000256" key="6">
    <source>
        <dbReference type="ARBA" id="ARBA00022527"/>
    </source>
</evidence>
<proteinExistence type="inferred from homology"/>
<dbReference type="InterPro" id="IPR000408">
    <property type="entry name" value="Reg_chr_condens"/>
</dbReference>
<evidence type="ECO:0000256" key="3">
    <source>
        <dbReference type="ARBA" id="ARBA00010886"/>
    </source>
</evidence>
<dbReference type="GO" id="GO:0005524">
    <property type="term" value="F:ATP binding"/>
    <property type="evidence" value="ECO:0007669"/>
    <property type="project" value="UniProtKB-KW"/>
</dbReference>
<keyword evidence="12" id="KW-0460">Magnesium</keyword>
<reference evidence="15" key="1">
    <citation type="submission" date="2023-10" db="EMBL/GenBank/DDBJ databases">
        <title>Genome assembly of Pristionchus species.</title>
        <authorList>
            <person name="Yoshida K."/>
            <person name="Sommer R.J."/>
        </authorList>
    </citation>
    <scope>NUCLEOTIDE SEQUENCE</scope>
    <source>
        <strain evidence="15">RS5133</strain>
    </source>
</reference>
<comment type="caution">
    <text evidence="15">The sequence shown here is derived from an EMBL/GenBank/DDBJ whole genome shotgun (WGS) entry which is preliminary data.</text>
</comment>
<keyword evidence="10" id="KW-0808">Transferase</keyword>
<keyword evidence="7" id="KW-0597">Phosphoprotein</keyword>
<feature type="region of interest" description="Disordered" evidence="14">
    <location>
        <begin position="1"/>
        <end position="28"/>
    </location>
</feature>
<feature type="repeat" description="RCC1" evidence="13">
    <location>
        <begin position="238"/>
        <end position="291"/>
    </location>
</feature>
<evidence type="ECO:0000256" key="14">
    <source>
        <dbReference type="SAM" id="MobiDB-lite"/>
    </source>
</evidence>
<keyword evidence="16" id="KW-1185">Reference proteome</keyword>
<dbReference type="GO" id="GO:0005737">
    <property type="term" value="C:cytoplasm"/>
    <property type="evidence" value="ECO:0007669"/>
    <property type="project" value="UniProtKB-SubCell"/>
</dbReference>
<dbReference type="GO" id="GO:0046872">
    <property type="term" value="F:metal ion binding"/>
    <property type="evidence" value="ECO:0007669"/>
    <property type="project" value="UniProtKB-KW"/>
</dbReference>
<accession>A0AAV5W4H8</accession>
<dbReference type="EC" id="2.7.11.1" evidence="4"/>
<comment type="subcellular location">
    <subcellularLocation>
        <location evidence="2">Cytoplasm</location>
    </subcellularLocation>
</comment>
<comment type="cofactor">
    <cofactor evidence="1">
        <name>Mg(2+)</name>
        <dbReference type="ChEBI" id="CHEBI:18420"/>
    </cofactor>
</comment>
<evidence type="ECO:0000256" key="12">
    <source>
        <dbReference type="ARBA" id="ARBA00022842"/>
    </source>
</evidence>
<dbReference type="PANTHER" id="PTHR44535">
    <property type="entry name" value="PROTEIN CBG16200"/>
    <property type="match status" value="1"/>
</dbReference>
<keyword evidence="10" id="KW-0418">Kinase</keyword>
<dbReference type="InterPro" id="IPR051997">
    <property type="entry name" value="STK_NEK"/>
</dbReference>
<evidence type="ECO:0000256" key="1">
    <source>
        <dbReference type="ARBA" id="ARBA00001946"/>
    </source>
</evidence>
<dbReference type="PROSITE" id="PS50012">
    <property type="entry name" value="RCC1_3"/>
    <property type="match status" value="2"/>
</dbReference>
<feature type="non-terminal residue" evidence="15">
    <location>
        <position position="1"/>
    </location>
</feature>
<evidence type="ECO:0000256" key="4">
    <source>
        <dbReference type="ARBA" id="ARBA00012513"/>
    </source>
</evidence>
<evidence type="ECO:0000256" key="9">
    <source>
        <dbReference type="ARBA" id="ARBA00022741"/>
    </source>
</evidence>
<evidence type="ECO:0000256" key="8">
    <source>
        <dbReference type="ARBA" id="ARBA00022723"/>
    </source>
</evidence>
<evidence type="ECO:0000256" key="10">
    <source>
        <dbReference type="ARBA" id="ARBA00022777"/>
    </source>
</evidence>
<sequence length="564" mass="61319">QMLVSIRGGSFFTRRPPPSDLSSSSSSSSSIRSVLYSFNPALVSLSTVDGVAPKIWVSQISIGARHSVLIISPDHSVYSWGANQQGQVFLADRGTLLVCGCRKMSGNGKEVEDQLEPQLVTSILRMDIVDVSAGDEHVVAVASDGALRLPPKPLVIGARCGPNASALITDDGSIMACGSNRYNKLNLAQRLGFFGHHRSQANSKDILSPTPVPCFPERVVDVSLGQNHTGGKLVLESGLVYMFGMNLHGELGNGGLLPPPVGSNVPVKALFNKGVVMLTCGDGFTLAATVENELFFWGSKGTLPIRPAITLEDIDLTASYTNTRVVKLKPPPTAKSKWSALKRKSDAEAIDVVEQIIPIPSMVLRLDNSADPSNSIRLAHLASSGKRVYVSIDTTVPMKIDTIPRTKRFQRQHSAPNLTEDSAQMQTWLRRELDQGERIPIPGYLAKSTANLRETQNTLTLNESKKLHAEIEALKKQMQEQSYRSQGHAEQMSAMQSKLGELQARQSFLRRTGVNSSPPPEYTLPSTPKKIKQIQVVYNGFFPEQQKLSTDAAAKVESRACCIL</sequence>
<dbReference type="Pfam" id="PF00415">
    <property type="entry name" value="RCC1"/>
    <property type="match status" value="2"/>
</dbReference>
<keyword evidence="5" id="KW-0963">Cytoplasm</keyword>
<evidence type="ECO:0000256" key="5">
    <source>
        <dbReference type="ARBA" id="ARBA00022490"/>
    </source>
</evidence>
<dbReference type="PANTHER" id="PTHR44535:SF5">
    <property type="entry name" value="PROTEIN KINASE DOMAIN-CONTAINING PROTEIN"/>
    <property type="match status" value="1"/>
</dbReference>
<gene>
    <name evidence="15" type="ORF">PFISCL1PPCAC_18019</name>
</gene>
<evidence type="ECO:0000313" key="15">
    <source>
        <dbReference type="EMBL" id="GMT26722.1"/>
    </source>
</evidence>
<dbReference type="GO" id="GO:0004674">
    <property type="term" value="F:protein serine/threonine kinase activity"/>
    <property type="evidence" value="ECO:0007669"/>
    <property type="project" value="UniProtKB-KW"/>
</dbReference>
<name>A0AAV5W4H8_9BILA</name>
<keyword evidence="11" id="KW-0067">ATP-binding</keyword>
<dbReference type="SUPFAM" id="SSF50985">
    <property type="entry name" value="RCC1/BLIP-II"/>
    <property type="match status" value="1"/>
</dbReference>
<keyword evidence="9" id="KW-0547">Nucleotide-binding</keyword>
<evidence type="ECO:0000256" key="11">
    <source>
        <dbReference type="ARBA" id="ARBA00022840"/>
    </source>
</evidence>
<dbReference type="InterPro" id="IPR009091">
    <property type="entry name" value="RCC1/BLIP-II"/>
</dbReference>
<evidence type="ECO:0000256" key="13">
    <source>
        <dbReference type="PROSITE-ProRule" id="PRU00235"/>
    </source>
</evidence>
<keyword evidence="6" id="KW-0723">Serine/threonine-protein kinase</keyword>
<dbReference type="Gene3D" id="2.130.10.30">
    <property type="entry name" value="Regulator of chromosome condensation 1/beta-lactamase-inhibitor protein II"/>
    <property type="match status" value="2"/>
</dbReference>